<dbReference type="EMBL" id="CM001436">
    <property type="protein sequence ID" value="EHQ36857.1"/>
    <property type="molecule type" value="Genomic_DNA"/>
</dbReference>
<evidence type="ECO:0000256" key="3">
    <source>
        <dbReference type="ARBA" id="ARBA00023052"/>
    </source>
</evidence>
<protein>
    <submittedName>
        <fullName evidence="5">Transketolase central region</fullName>
    </submittedName>
</protein>
<organism evidence="5 6">
    <name type="scientific">Methanoplanus limicola DSM 2279</name>
    <dbReference type="NCBI Taxonomy" id="937775"/>
    <lineage>
        <taxon>Archaea</taxon>
        <taxon>Methanobacteriati</taxon>
        <taxon>Methanobacteriota</taxon>
        <taxon>Stenosarchaea group</taxon>
        <taxon>Methanomicrobia</taxon>
        <taxon>Methanomicrobiales</taxon>
        <taxon>Methanomicrobiaceae</taxon>
        <taxon>Methanoplanus</taxon>
    </lineage>
</organism>
<dbReference type="FunFam" id="3.40.50.970:FF:000129">
    <property type="entry name" value="Transketolase"/>
    <property type="match status" value="1"/>
</dbReference>
<comment type="cofactor">
    <cofactor evidence="1">
        <name>thiamine diphosphate</name>
        <dbReference type="ChEBI" id="CHEBI:58937"/>
    </cofactor>
</comment>
<sequence length="315" mass="34952">MYDLNNCNNNRDAFGNKLCELGKLNEEIVVLDADLCSSTKTDIFRDKFPDRFINVGIAEQNMLDIAAGMSLCGKIPFVTTFSIFGCGRGWEQIRNTIALDKLNVKMVMTHSGLSLGGDGVTHQSLEDIAIMRAIPNMHVIIPADPAETRSVIEFAVDYNGPVYVRLSRRKSPKIFDDDYKYNPKEYPILKDGTDISIFTTGNMIRKALIAAKKLENEGISAKVINVHTIKPLNKEQIIDIAKETGHVISLEEHNVIGGLGSAIAEVLIQNYPVPMKILGVNDMYGTSGKVDELFVHFNLTSETVIESANELLKFR</sequence>
<dbReference type="PANTHER" id="PTHR43825:SF1">
    <property type="entry name" value="TRANSKETOLASE-LIKE PYRIMIDINE-BINDING DOMAIN-CONTAINING PROTEIN"/>
    <property type="match status" value="1"/>
</dbReference>
<keyword evidence="6" id="KW-1185">Reference proteome</keyword>
<dbReference type="SMART" id="SM00861">
    <property type="entry name" value="Transket_pyr"/>
    <property type="match status" value="1"/>
</dbReference>
<dbReference type="SUPFAM" id="SSF52518">
    <property type="entry name" value="Thiamin diphosphate-binding fold (THDP-binding)"/>
    <property type="match status" value="1"/>
</dbReference>
<gene>
    <name evidence="5" type="ORF">Metlim_2823</name>
</gene>
<dbReference type="InterPro" id="IPR051157">
    <property type="entry name" value="PDH/Transketolase"/>
</dbReference>
<name>H1YXC0_9EURY</name>
<dbReference type="STRING" id="937775.Metlim_2823"/>
<dbReference type="InterPro" id="IPR009014">
    <property type="entry name" value="Transketo_C/PFOR_II"/>
</dbReference>
<evidence type="ECO:0000313" key="5">
    <source>
        <dbReference type="EMBL" id="EHQ36857.1"/>
    </source>
</evidence>
<reference evidence="5 6" key="1">
    <citation type="submission" date="2011-10" db="EMBL/GenBank/DDBJ databases">
        <title>The Improved High-Quality Draft genome of Methanoplanus limicola DSM 2279.</title>
        <authorList>
            <consortium name="US DOE Joint Genome Institute (JGI-PGF)"/>
            <person name="Lucas S."/>
            <person name="Copeland A."/>
            <person name="Lapidus A."/>
            <person name="Glavina del Rio T."/>
            <person name="Dalin E."/>
            <person name="Tice H."/>
            <person name="Bruce D."/>
            <person name="Goodwin L."/>
            <person name="Pitluck S."/>
            <person name="Peters L."/>
            <person name="Mikhailova N."/>
            <person name="Lu M."/>
            <person name="Kyrpides N."/>
            <person name="Mavromatis K."/>
            <person name="Ivanova N."/>
            <person name="Markowitz V."/>
            <person name="Cheng J.-F."/>
            <person name="Hugenholtz P."/>
            <person name="Woyke T."/>
            <person name="Wu D."/>
            <person name="Wirth R."/>
            <person name="Brambilla E.-M."/>
            <person name="Klenk H.-P."/>
            <person name="Eisen J.A."/>
        </authorList>
    </citation>
    <scope>NUCLEOTIDE SEQUENCE [LARGE SCALE GENOMIC DNA]</scope>
    <source>
        <strain evidence="5 6">DSM 2279</strain>
    </source>
</reference>
<evidence type="ECO:0000256" key="1">
    <source>
        <dbReference type="ARBA" id="ARBA00001964"/>
    </source>
</evidence>
<dbReference type="Proteomes" id="UP000005741">
    <property type="component" value="Chromosome"/>
</dbReference>
<dbReference type="FunCoup" id="H1YXC0">
    <property type="interactions" value="153"/>
</dbReference>
<evidence type="ECO:0000259" key="4">
    <source>
        <dbReference type="SMART" id="SM00861"/>
    </source>
</evidence>
<dbReference type="GO" id="GO:0044272">
    <property type="term" value="P:sulfur compound biosynthetic process"/>
    <property type="evidence" value="ECO:0007669"/>
    <property type="project" value="UniProtKB-ARBA"/>
</dbReference>
<proteinExistence type="inferred from homology"/>
<dbReference type="InterPro" id="IPR033248">
    <property type="entry name" value="Transketolase_C"/>
</dbReference>
<dbReference type="Pfam" id="PF02779">
    <property type="entry name" value="Transket_pyr"/>
    <property type="match status" value="1"/>
</dbReference>
<evidence type="ECO:0000256" key="2">
    <source>
        <dbReference type="ARBA" id="ARBA00007131"/>
    </source>
</evidence>
<feature type="domain" description="Transketolase-like pyrimidine-binding" evidence="4">
    <location>
        <begin position="8"/>
        <end position="173"/>
    </location>
</feature>
<dbReference type="HOGENOM" id="CLU_009227_1_1_2"/>
<evidence type="ECO:0000313" key="6">
    <source>
        <dbReference type="Proteomes" id="UP000005741"/>
    </source>
</evidence>
<dbReference type="Pfam" id="PF02780">
    <property type="entry name" value="Transketolase_C"/>
    <property type="match status" value="1"/>
</dbReference>
<dbReference type="InParanoid" id="H1YXC0"/>
<dbReference type="InterPro" id="IPR005475">
    <property type="entry name" value="Transketolase-like_Pyr-bd"/>
</dbReference>
<dbReference type="OrthoDB" id="148271at2157"/>
<dbReference type="Gene3D" id="3.40.50.920">
    <property type="match status" value="1"/>
</dbReference>
<keyword evidence="3" id="KW-0786">Thiamine pyrophosphate</keyword>
<dbReference type="PATRIC" id="fig|937775.9.peg.3169"/>
<comment type="similarity">
    <text evidence="2">Belongs to the transketolase family.</text>
</comment>
<accession>H1YXC0</accession>
<dbReference type="AlphaFoldDB" id="H1YXC0"/>
<dbReference type="Gene3D" id="3.40.50.970">
    <property type="match status" value="1"/>
</dbReference>
<dbReference type="RefSeq" id="WP_004079550.1">
    <property type="nucleotide sequence ID" value="NZ_CM001436.1"/>
</dbReference>
<dbReference type="PANTHER" id="PTHR43825">
    <property type="entry name" value="PYRUVATE DEHYDROGENASE E1 COMPONENT"/>
    <property type="match status" value="1"/>
</dbReference>
<dbReference type="GO" id="GO:0006082">
    <property type="term" value="P:organic acid metabolic process"/>
    <property type="evidence" value="ECO:0007669"/>
    <property type="project" value="UniProtKB-ARBA"/>
</dbReference>
<dbReference type="CDD" id="cd07033">
    <property type="entry name" value="TPP_PYR_DXS_TK_like"/>
    <property type="match status" value="1"/>
</dbReference>
<dbReference type="InterPro" id="IPR029061">
    <property type="entry name" value="THDP-binding"/>
</dbReference>
<dbReference type="SUPFAM" id="SSF52922">
    <property type="entry name" value="TK C-terminal domain-like"/>
    <property type="match status" value="1"/>
</dbReference>